<keyword evidence="3" id="KW-1185">Reference proteome</keyword>
<dbReference type="InterPro" id="IPR045864">
    <property type="entry name" value="aa-tRNA-synth_II/BPL/LPL"/>
</dbReference>
<sequence>MFARVENGEELSLFESGGRRTPQKQETHTLEAVKLVEFDLKQALTRLMRHLFGE</sequence>
<dbReference type="EMBL" id="JAMKFB020000024">
    <property type="protein sequence ID" value="KAL0156996.1"/>
    <property type="molecule type" value="Genomic_DNA"/>
</dbReference>
<dbReference type="AlphaFoldDB" id="A0ABD0N829"/>
<proteinExistence type="predicted"/>
<comment type="caution">
    <text evidence="2">The sequence shown here is derived from an EMBL/GenBank/DDBJ whole genome shotgun (WGS) entry which is preliminary data.</text>
</comment>
<evidence type="ECO:0000256" key="1">
    <source>
        <dbReference type="SAM" id="MobiDB-lite"/>
    </source>
</evidence>
<organism evidence="2 3">
    <name type="scientific">Cirrhinus mrigala</name>
    <name type="common">Mrigala</name>
    <dbReference type="NCBI Taxonomy" id="683832"/>
    <lineage>
        <taxon>Eukaryota</taxon>
        <taxon>Metazoa</taxon>
        <taxon>Chordata</taxon>
        <taxon>Craniata</taxon>
        <taxon>Vertebrata</taxon>
        <taxon>Euteleostomi</taxon>
        <taxon>Actinopterygii</taxon>
        <taxon>Neopterygii</taxon>
        <taxon>Teleostei</taxon>
        <taxon>Ostariophysi</taxon>
        <taxon>Cypriniformes</taxon>
        <taxon>Cyprinidae</taxon>
        <taxon>Labeoninae</taxon>
        <taxon>Labeonini</taxon>
        <taxon>Cirrhinus</taxon>
    </lineage>
</organism>
<name>A0ABD0N829_CIRMR</name>
<protein>
    <submittedName>
        <fullName evidence="2">Uncharacterized protein</fullName>
    </submittedName>
</protein>
<evidence type="ECO:0000313" key="3">
    <source>
        <dbReference type="Proteomes" id="UP001529510"/>
    </source>
</evidence>
<feature type="region of interest" description="Disordered" evidence="1">
    <location>
        <begin position="1"/>
        <end position="26"/>
    </location>
</feature>
<gene>
    <name evidence="2" type="ORF">M9458_048242</name>
</gene>
<evidence type="ECO:0000313" key="2">
    <source>
        <dbReference type="EMBL" id="KAL0156996.1"/>
    </source>
</evidence>
<feature type="non-terminal residue" evidence="2">
    <location>
        <position position="54"/>
    </location>
</feature>
<reference evidence="2 3" key="1">
    <citation type="submission" date="2024-05" db="EMBL/GenBank/DDBJ databases">
        <title>Genome sequencing and assembly of Indian major carp, Cirrhinus mrigala (Hamilton, 1822).</title>
        <authorList>
            <person name="Mohindra V."/>
            <person name="Chowdhury L.M."/>
            <person name="Lal K."/>
            <person name="Jena J.K."/>
        </authorList>
    </citation>
    <scope>NUCLEOTIDE SEQUENCE [LARGE SCALE GENOMIC DNA]</scope>
    <source>
        <strain evidence="2">CM1030</strain>
        <tissue evidence="2">Blood</tissue>
    </source>
</reference>
<accession>A0ABD0N829</accession>
<dbReference type="Proteomes" id="UP001529510">
    <property type="component" value="Unassembled WGS sequence"/>
</dbReference>
<dbReference type="Gene3D" id="3.30.930.10">
    <property type="entry name" value="Bira Bifunctional Protein, Domain 2"/>
    <property type="match status" value="1"/>
</dbReference>